<organism evidence="2">
    <name type="scientific">uncultured spirochete</name>
    <dbReference type="NCBI Taxonomy" id="156406"/>
    <lineage>
        <taxon>Bacteria</taxon>
        <taxon>Pseudomonadati</taxon>
        <taxon>Spirochaetota</taxon>
        <taxon>Spirochaetia</taxon>
        <taxon>Spirochaetales</taxon>
        <taxon>environmental samples</taxon>
    </lineage>
</organism>
<accession>A0A3P3XNH5</accession>
<protein>
    <submittedName>
        <fullName evidence="2">Uncharacterized protein</fullName>
    </submittedName>
</protein>
<reference evidence="2" key="1">
    <citation type="submission" date="2017-02" db="EMBL/GenBank/DDBJ databases">
        <authorList>
            <person name="Regsiter A."/>
            <person name="William W."/>
        </authorList>
    </citation>
    <scope>NUCLEOTIDE SEQUENCE</scope>
    <source>
        <strain evidence="2">BdmA 4</strain>
    </source>
</reference>
<evidence type="ECO:0000313" key="2">
    <source>
        <dbReference type="EMBL" id="SLM17579.1"/>
    </source>
</evidence>
<feature type="signal peptide" evidence="1">
    <location>
        <begin position="1"/>
        <end position="27"/>
    </location>
</feature>
<evidence type="ECO:0000256" key="1">
    <source>
        <dbReference type="SAM" id="SignalP"/>
    </source>
</evidence>
<gene>
    <name evidence="2" type="ORF">SPIRO4BDMA_40148</name>
</gene>
<name>A0A3P3XNH5_9SPIR</name>
<proteinExistence type="predicted"/>
<feature type="chain" id="PRO_5018173473" evidence="1">
    <location>
        <begin position="28"/>
        <end position="536"/>
    </location>
</feature>
<dbReference type="EMBL" id="FWDO01000004">
    <property type="protein sequence ID" value="SLM17579.1"/>
    <property type="molecule type" value="Genomic_DNA"/>
</dbReference>
<dbReference type="AlphaFoldDB" id="A0A3P3XNH5"/>
<keyword evidence="1" id="KW-0732">Signal</keyword>
<sequence>MRTRNMRGLGPFAAIALFALCAGSLWAQTSTASASETPPAVIDENLLFGGPTDIVTVIDPDTASAGTVQLVKDTKTYPVFLISGSAGAGLYGNYTPVGATSSDSQVLYGAVNLSGLEFDYLPTKNLHFSVSNDLLAVPNDILAASVTAYADLRQSDLVRLYAAGSFNYDPSNYLSTKEYDSGTFSLDELFVDTQINEKVFFRLGKQRISWGVGYWYKPSDVLSLSAIDPDDPTAARNGPFAFKIDVPMKLNHLMVYMVPPVSGLADSSSMAAKYDLVVNGWELSFAGYGRADMLARPRAIFSFTGAVGAFDVYGENVLLYGSDRTYVRESSTTLGTYETYRQENSPFFQSTLGIKYSASYSSGLSYAFHVQGYYNGTGYADATILQVPDARTAVKNSTTNTAKQTNDLTQTGQWYLAGSASISGRFGEGRSLTQVTGSAYALANFSDGSMRFNPQFEVAIGDQGGRATLTLSDLTAIGAAGSEYAPAGNRTTPALTVGILNDAFELQTSVPITFNTDFSVKKVQTAFSVFWNAVQY</sequence>